<dbReference type="EMBL" id="KN833727">
    <property type="protein sequence ID" value="KIK23329.1"/>
    <property type="molecule type" value="Genomic_DNA"/>
</dbReference>
<dbReference type="HOGENOM" id="CLU_2868557_0_0_1"/>
<gene>
    <name evidence="1" type="ORF">PISMIDRAFT_679444</name>
</gene>
<reference evidence="1 2" key="1">
    <citation type="submission" date="2014-04" db="EMBL/GenBank/DDBJ databases">
        <authorList>
            <consortium name="DOE Joint Genome Institute"/>
            <person name="Kuo A."/>
            <person name="Kohler A."/>
            <person name="Costa M.D."/>
            <person name="Nagy L.G."/>
            <person name="Floudas D."/>
            <person name="Copeland A."/>
            <person name="Barry K.W."/>
            <person name="Cichocki N."/>
            <person name="Veneault-Fourrey C."/>
            <person name="LaButti K."/>
            <person name="Lindquist E.A."/>
            <person name="Lipzen A."/>
            <person name="Lundell T."/>
            <person name="Morin E."/>
            <person name="Murat C."/>
            <person name="Sun H."/>
            <person name="Tunlid A."/>
            <person name="Henrissat B."/>
            <person name="Grigoriev I.V."/>
            <person name="Hibbett D.S."/>
            <person name="Martin F."/>
            <person name="Nordberg H.P."/>
            <person name="Cantor M.N."/>
            <person name="Hua S.X."/>
        </authorList>
    </citation>
    <scope>NUCLEOTIDE SEQUENCE [LARGE SCALE GENOMIC DNA]</scope>
    <source>
        <strain evidence="1 2">441</strain>
    </source>
</reference>
<reference evidence="2" key="2">
    <citation type="submission" date="2015-01" db="EMBL/GenBank/DDBJ databases">
        <title>Evolutionary Origins and Diversification of the Mycorrhizal Mutualists.</title>
        <authorList>
            <consortium name="DOE Joint Genome Institute"/>
            <consortium name="Mycorrhizal Genomics Consortium"/>
            <person name="Kohler A."/>
            <person name="Kuo A."/>
            <person name="Nagy L.G."/>
            <person name="Floudas D."/>
            <person name="Copeland A."/>
            <person name="Barry K.W."/>
            <person name="Cichocki N."/>
            <person name="Veneault-Fourrey C."/>
            <person name="LaButti K."/>
            <person name="Lindquist E.A."/>
            <person name="Lipzen A."/>
            <person name="Lundell T."/>
            <person name="Morin E."/>
            <person name="Murat C."/>
            <person name="Riley R."/>
            <person name="Ohm R."/>
            <person name="Sun H."/>
            <person name="Tunlid A."/>
            <person name="Henrissat B."/>
            <person name="Grigoriev I.V."/>
            <person name="Hibbett D.S."/>
            <person name="Martin F."/>
        </authorList>
    </citation>
    <scope>NUCLEOTIDE SEQUENCE [LARGE SCALE GENOMIC DNA]</scope>
    <source>
        <strain evidence="2">441</strain>
    </source>
</reference>
<organism evidence="1 2">
    <name type="scientific">Pisolithus microcarpus 441</name>
    <dbReference type="NCBI Taxonomy" id="765257"/>
    <lineage>
        <taxon>Eukaryota</taxon>
        <taxon>Fungi</taxon>
        <taxon>Dikarya</taxon>
        <taxon>Basidiomycota</taxon>
        <taxon>Agaricomycotina</taxon>
        <taxon>Agaricomycetes</taxon>
        <taxon>Agaricomycetidae</taxon>
        <taxon>Boletales</taxon>
        <taxon>Sclerodermatineae</taxon>
        <taxon>Pisolithaceae</taxon>
        <taxon>Pisolithus</taxon>
    </lineage>
</organism>
<proteinExistence type="predicted"/>
<dbReference type="AlphaFoldDB" id="A0A0C9ZBK7"/>
<dbReference type="Proteomes" id="UP000054018">
    <property type="component" value="Unassembled WGS sequence"/>
</dbReference>
<accession>A0A0C9ZBK7</accession>
<name>A0A0C9ZBK7_9AGAM</name>
<evidence type="ECO:0000313" key="2">
    <source>
        <dbReference type="Proteomes" id="UP000054018"/>
    </source>
</evidence>
<protein>
    <submittedName>
        <fullName evidence="1">Uncharacterized protein</fullName>
    </submittedName>
</protein>
<sequence>MDQLQYMRFVEKGSGKGDLTLADGAMESYVAHVRSATMESGSVEDSTLSSMYDYDQWLSNVDLA</sequence>
<evidence type="ECO:0000313" key="1">
    <source>
        <dbReference type="EMBL" id="KIK23329.1"/>
    </source>
</evidence>
<keyword evidence="2" id="KW-1185">Reference proteome</keyword>